<reference evidence="2" key="1">
    <citation type="journal article" date="2023" name="Mol. Phylogenet. Evol.">
        <title>Genome-scale phylogeny and comparative genomics of the fungal order Sordariales.</title>
        <authorList>
            <person name="Hensen N."/>
            <person name="Bonometti L."/>
            <person name="Westerberg I."/>
            <person name="Brannstrom I.O."/>
            <person name="Guillou S."/>
            <person name="Cros-Aarteil S."/>
            <person name="Calhoun S."/>
            <person name="Haridas S."/>
            <person name="Kuo A."/>
            <person name="Mondo S."/>
            <person name="Pangilinan J."/>
            <person name="Riley R."/>
            <person name="LaButti K."/>
            <person name="Andreopoulos B."/>
            <person name="Lipzen A."/>
            <person name="Chen C."/>
            <person name="Yan M."/>
            <person name="Daum C."/>
            <person name="Ng V."/>
            <person name="Clum A."/>
            <person name="Steindorff A."/>
            <person name="Ohm R.A."/>
            <person name="Martin F."/>
            <person name="Silar P."/>
            <person name="Natvig D.O."/>
            <person name="Lalanne C."/>
            <person name="Gautier V."/>
            <person name="Ament-Velasquez S.L."/>
            <person name="Kruys A."/>
            <person name="Hutchinson M.I."/>
            <person name="Powell A.J."/>
            <person name="Barry K."/>
            <person name="Miller A.N."/>
            <person name="Grigoriev I.V."/>
            <person name="Debuchy R."/>
            <person name="Gladieux P."/>
            <person name="Hiltunen Thoren M."/>
            <person name="Johannesson H."/>
        </authorList>
    </citation>
    <scope>NUCLEOTIDE SEQUENCE</scope>
    <source>
        <strain evidence="2">CBS 103.79</strain>
    </source>
</reference>
<feature type="compositionally biased region" description="Basic and acidic residues" evidence="1">
    <location>
        <begin position="352"/>
        <end position="365"/>
    </location>
</feature>
<protein>
    <submittedName>
        <fullName evidence="2">Uncharacterized protein</fullName>
    </submittedName>
</protein>
<feature type="region of interest" description="Disordered" evidence="1">
    <location>
        <begin position="146"/>
        <end position="417"/>
    </location>
</feature>
<evidence type="ECO:0000256" key="1">
    <source>
        <dbReference type="SAM" id="MobiDB-lite"/>
    </source>
</evidence>
<proteinExistence type="predicted"/>
<name>A0AAN6RNV7_9PEZI</name>
<feature type="compositionally biased region" description="Low complexity" evidence="1">
    <location>
        <begin position="210"/>
        <end position="219"/>
    </location>
</feature>
<evidence type="ECO:0000313" key="2">
    <source>
        <dbReference type="EMBL" id="KAK3897364.1"/>
    </source>
</evidence>
<feature type="compositionally biased region" description="Polar residues" evidence="1">
    <location>
        <begin position="384"/>
        <end position="417"/>
    </location>
</feature>
<gene>
    <name evidence="2" type="ORF">C8A05DRAFT_39085</name>
</gene>
<comment type="caution">
    <text evidence="2">The sequence shown here is derived from an EMBL/GenBank/DDBJ whole genome shotgun (WGS) entry which is preliminary data.</text>
</comment>
<reference evidence="2" key="2">
    <citation type="submission" date="2023-05" db="EMBL/GenBank/DDBJ databases">
        <authorList>
            <consortium name="Lawrence Berkeley National Laboratory"/>
            <person name="Steindorff A."/>
            <person name="Hensen N."/>
            <person name="Bonometti L."/>
            <person name="Westerberg I."/>
            <person name="Brannstrom I.O."/>
            <person name="Guillou S."/>
            <person name="Cros-Aarteil S."/>
            <person name="Calhoun S."/>
            <person name="Haridas S."/>
            <person name="Kuo A."/>
            <person name="Mondo S."/>
            <person name="Pangilinan J."/>
            <person name="Riley R."/>
            <person name="Labutti K."/>
            <person name="Andreopoulos B."/>
            <person name="Lipzen A."/>
            <person name="Chen C."/>
            <person name="Yanf M."/>
            <person name="Daum C."/>
            <person name="Ng V."/>
            <person name="Clum A."/>
            <person name="Ohm R."/>
            <person name="Martin F."/>
            <person name="Silar P."/>
            <person name="Natvig D."/>
            <person name="Lalanne C."/>
            <person name="Gautier V."/>
            <person name="Ament-Velasquez S.L."/>
            <person name="Kruys A."/>
            <person name="Hutchinson M.I."/>
            <person name="Powell A.J."/>
            <person name="Barry K."/>
            <person name="Miller A.N."/>
            <person name="Grigoriev I.V."/>
            <person name="Debuchy R."/>
            <person name="Gladieux P."/>
            <person name="Thoren M.H."/>
            <person name="Johannesson H."/>
        </authorList>
    </citation>
    <scope>NUCLEOTIDE SEQUENCE</scope>
    <source>
        <strain evidence="2">CBS 103.79</strain>
    </source>
</reference>
<dbReference type="EMBL" id="MU856186">
    <property type="protein sequence ID" value="KAK3897364.1"/>
    <property type="molecule type" value="Genomic_DNA"/>
</dbReference>
<feature type="compositionally biased region" description="Polar residues" evidence="1">
    <location>
        <begin position="229"/>
        <end position="246"/>
    </location>
</feature>
<accession>A0AAN6RNV7</accession>
<keyword evidence="3" id="KW-1185">Reference proteome</keyword>
<dbReference type="AlphaFoldDB" id="A0AAN6RNV7"/>
<sequence length="417" mass="43821">MSSIPRGNSSTDAHHRLIGINGGHPSWREHCWAQYWAPVREDEHGQLVHELRTRYDATDVHAEDNAINMYFAARDSHPDRIWLGNGMVVYGLHTRFNRRTGPGQVLPCANADEDPYNHKTPCCRDVLDRLNIQWRYGIGAAIAPASRLPELPPNQGGSGGYGPGGGSGGGSGGSGGGEHPPSGYQQRTSDLYGTDISVPSSMLDGGGPSGSAHAAARRGVVCRAPAAETGTNKGSASSHPKPTHTASAVPPRNKTQPVALATKQPGAASLTHSLANLSLGGKKPPAPSVGNAVAANPRARPTPSCGGGKLVRQQQEGDVHPASNATTPAPRPRPGDRPTPATATPGPHPVRVQRDTNPDKARTSHPDSTNPPARARQDKRRPAGSSTEQGRPVQASTQRLRTTTSRADTLSRPSDGF</sequence>
<organism evidence="2 3">
    <name type="scientific">Staphylotrichum tortipilum</name>
    <dbReference type="NCBI Taxonomy" id="2831512"/>
    <lineage>
        <taxon>Eukaryota</taxon>
        <taxon>Fungi</taxon>
        <taxon>Dikarya</taxon>
        <taxon>Ascomycota</taxon>
        <taxon>Pezizomycotina</taxon>
        <taxon>Sordariomycetes</taxon>
        <taxon>Sordariomycetidae</taxon>
        <taxon>Sordariales</taxon>
        <taxon>Chaetomiaceae</taxon>
        <taxon>Staphylotrichum</taxon>
    </lineage>
</organism>
<evidence type="ECO:0000313" key="3">
    <source>
        <dbReference type="Proteomes" id="UP001303889"/>
    </source>
</evidence>
<feature type="compositionally biased region" description="Gly residues" evidence="1">
    <location>
        <begin position="156"/>
        <end position="178"/>
    </location>
</feature>
<dbReference type="Proteomes" id="UP001303889">
    <property type="component" value="Unassembled WGS sequence"/>
</dbReference>